<keyword evidence="2" id="KW-1185">Reference proteome</keyword>
<name>A0AAV7T4S5_PLEWA</name>
<comment type="caution">
    <text evidence="1">The sequence shown here is derived from an EMBL/GenBank/DDBJ whole genome shotgun (WGS) entry which is preliminary data.</text>
</comment>
<accession>A0AAV7T4S5</accession>
<dbReference type="AlphaFoldDB" id="A0AAV7T4S5"/>
<dbReference type="Proteomes" id="UP001066276">
    <property type="component" value="Chromosome 4_1"/>
</dbReference>
<organism evidence="1 2">
    <name type="scientific">Pleurodeles waltl</name>
    <name type="common">Iberian ribbed newt</name>
    <dbReference type="NCBI Taxonomy" id="8319"/>
    <lineage>
        <taxon>Eukaryota</taxon>
        <taxon>Metazoa</taxon>
        <taxon>Chordata</taxon>
        <taxon>Craniata</taxon>
        <taxon>Vertebrata</taxon>
        <taxon>Euteleostomi</taxon>
        <taxon>Amphibia</taxon>
        <taxon>Batrachia</taxon>
        <taxon>Caudata</taxon>
        <taxon>Salamandroidea</taxon>
        <taxon>Salamandridae</taxon>
        <taxon>Pleurodelinae</taxon>
        <taxon>Pleurodeles</taxon>
    </lineage>
</organism>
<proteinExistence type="predicted"/>
<sequence length="171" mass="19082">MTVAQTPFCSVTEPPGPVLYGYTFALVELQLQGVCSRRGPADRFTLPQMYIDMGTSRLPHLSFGKGLLGIQRCSIPSTAAPALHLDPQCRPSVLLGPAAADALERRDAAWDCLLDRRHSLIAEESKALEEQLSIEELREAVQRMACGRFCDQMGCRWSTTKHFQSYFFPVY</sequence>
<reference evidence="1" key="1">
    <citation type="journal article" date="2022" name="bioRxiv">
        <title>Sequencing and chromosome-scale assembly of the giantPleurodeles waltlgenome.</title>
        <authorList>
            <person name="Brown T."/>
            <person name="Elewa A."/>
            <person name="Iarovenko S."/>
            <person name="Subramanian E."/>
            <person name="Araus A.J."/>
            <person name="Petzold A."/>
            <person name="Susuki M."/>
            <person name="Suzuki K.-i.T."/>
            <person name="Hayashi T."/>
            <person name="Toyoda A."/>
            <person name="Oliveira C."/>
            <person name="Osipova E."/>
            <person name="Leigh N.D."/>
            <person name="Simon A."/>
            <person name="Yun M.H."/>
        </authorList>
    </citation>
    <scope>NUCLEOTIDE SEQUENCE</scope>
    <source>
        <strain evidence="1">20211129_DDA</strain>
        <tissue evidence="1">Liver</tissue>
    </source>
</reference>
<dbReference type="EMBL" id="JANPWB010000007">
    <property type="protein sequence ID" value="KAJ1171395.1"/>
    <property type="molecule type" value="Genomic_DNA"/>
</dbReference>
<evidence type="ECO:0000313" key="2">
    <source>
        <dbReference type="Proteomes" id="UP001066276"/>
    </source>
</evidence>
<protein>
    <submittedName>
        <fullName evidence="1">Uncharacterized protein</fullName>
    </submittedName>
</protein>
<evidence type="ECO:0000313" key="1">
    <source>
        <dbReference type="EMBL" id="KAJ1171395.1"/>
    </source>
</evidence>
<gene>
    <name evidence="1" type="ORF">NDU88_003258</name>
</gene>